<feature type="compositionally biased region" description="Polar residues" evidence="1">
    <location>
        <begin position="188"/>
        <end position="204"/>
    </location>
</feature>
<protein>
    <submittedName>
        <fullName evidence="2">Uncharacterized protein</fullName>
    </submittedName>
</protein>
<dbReference type="EMBL" id="MU128919">
    <property type="protein sequence ID" value="KAF9519285.1"/>
    <property type="molecule type" value="Genomic_DNA"/>
</dbReference>
<feature type="region of interest" description="Disordered" evidence="1">
    <location>
        <begin position="661"/>
        <end position="718"/>
    </location>
</feature>
<keyword evidence="3" id="KW-1185">Reference proteome</keyword>
<feature type="region of interest" description="Disordered" evidence="1">
    <location>
        <begin position="142"/>
        <end position="216"/>
    </location>
</feature>
<dbReference type="OrthoDB" id="2553626at2759"/>
<gene>
    <name evidence="2" type="ORF">BS47DRAFT_1482251</name>
</gene>
<feature type="compositionally biased region" description="Pro residues" evidence="1">
    <location>
        <begin position="286"/>
        <end position="297"/>
    </location>
</feature>
<feature type="region of interest" description="Disordered" evidence="1">
    <location>
        <begin position="373"/>
        <end position="425"/>
    </location>
</feature>
<evidence type="ECO:0000256" key="1">
    <source>
        <dbReference type="SAM" id="MobiDB-lite"/>
    </source>
</evidence>
<comment type="caution">
    <text evidence="2">The sequence shown here is derived from an EMBL/GenBank/DDBJ whole genome shotgun (WGS) entry which is preliminary data.</text>
</comment>
<feature type="compositionally biased region" description="Polar residues" evidence="1">
    <location>
        <begin position="273"/>
        <end position="282"/>
    </location>
</feature>
<evidence type="ECO:0000313" key="2">
    <source>
        <dbReference type="EMBL" id="KAF9519285.1"/>
    </source>
</evidence>
<dbReference type="AlphaFoldDB" id="A0A9P6B999"/>
<feature type="region of interest" description="Disordered" evidence="1">
    <location>
        <begin position="458"/>
        <end position="528"/>
    </location>
</feature>
<feature type="compositionally biased region" description="Polar residues" evidence="1">
    <location>
        <begin position="595"/>
        <end position="613"/>
    </location>
</feature>
<accession>A0A9P6B999</accession>
<reference evidence="2" key="1">
    <citation type="journal article" date="2020" name="Nat. Commun.">
        <title>Large-scale genome sequencing of mycorrhizal fungi provides insights into the early evolution of symbiotic traits.</title>
        <authorList>
            <person name="Miyauchi S."/>
            <person name="Kiss E."/>
            <person name="Kuo A."/>
            <person name="Drula E."/>
            <person name="Kohler A."/>
            <person name="Sanchez-Garcia M."/>
            <person name="Morin E."/>
            <person name="Andreopoulos B."/>
            <person name="Barry K.W."/>
            <person name="Bonito G."/>
            <person name="Buee M."/>
            <person name="Carver A."/>
            <person name="Chen C."/>
            <person name="Cichocki N."/>
            <person name="Clum A."/>
            <person name="Culley D."/>
            <person name="Crous P.W."/>
            <person name="Fauchery L."/>
            <person name="Girlanda M."/>
            <person name="Hayes R.D."/>
            <person name="Keri Z."/>
            <person name="LaButti K."/>
            <person name="Lipzen A."/>
            <person name="Lombard V."/>
            <person name="Magnuson J."/>
            <person name="Maillard F."/>
            <person name="Murat C."/>
            <person name="Nolan M."/>
            <person name="Ohm R.A."/>
            <person name="Pangilinan J."/>
            <person name="Pereira M.F."/>
            <person name="Perotto S."/>
            <person name="Peter M."/>
            <person name="Pfister S."/>
            <person name="Riley R."/>
            <person name="Sitrit Y."/>
            <person name="Stielow J.B."/>
            <person name="Szollosi G."/>
            <person name="Zifcakova L."/>
            <person name="Stursova M."/>
            <person name="Spatafora J.W."/>
            <person name="Tedersoo L."/>
            <person name="Vaario L.M."/>
            <person name="Yamada A."/>
            <person name="Yan M."/>
            <person name="Wang P."/>
            <person name="Xu J."/>
            <person name="Bruns T."/>
            <person name="Baldrian P."/>
            <person name="Vilgalys R."/>
            <person name="Dunand C."/>
            <person name="Henrissat B."/>
            <person name="Grigoriev I.V."/>
            <person name="Hibbett D."/>
            <person name="Nagy L.G."/>
            <person name="Martin F.M."/>
        </authorList>
    </citation>
    <scope>NUCLEOTIDE SEQUENCE</scope>
    <source>
        <strain evidence="2">UP504</strain>
    </source>
</reference>
<proteinExistence type="predicted"/>
<dbReference type="Proteomes" id="UP000886523">
    <property type="component" value="Unassembled WGS sequence"/>
</dbReference>
<organism evidence="2 3">
    <name type="scientific">Hydnum rufescens UP504</name>
    <dbReference type="NCBI Taxonomy" id="1448309"/>
    <lineage>
        <taxon>Eukaryota</taxon>
        <taxon>Fungi</taxon>
        <taxon>Dikarya</taxon>
        <taxon>Basidiomycota</taxon>
        <taxon>Agaricomycotina</taxon>
        <taxon>Agaricomycetes</taxon>
        <taxon>Cantharellales</taxon>
        <taxon>Hydnaceae</taxon>
        <taxon>Hydnum</taxon>
    </lineage>
</organism>
<feature type="compositionally biased region" description="Acidic residues" evidence="1">
    <location>
        <begin position="671"/>
        <end position="681"/>
    </location>
</feature>
<feature type="compositionally biased region" description="Low complexity" evidence="1">
    <location>
        <begin position="458"/>
        <end position="474"/>
    </location>
</feature>
<evidence type="ECO:0000313" key="3">
    <source>
        <dbReference type="Proteomes" id="UP000886523"/>
    </source>
</evidence>
<feature type="compositionally biased region" description="Pro residues" evidence="1">
    <location>
        <begin position="315"/>
        <end position="324"/>
    </location>
</feature>
<feature type="compositionally biased region" description="Pro residues" evidence="1">
    <location>
        <begin position="144"/>
        <end position="155"/>
    </location>
</feature>
<feature type="region of interest" description="Disordered" evidence="1">
    <location>
        <begin position="540"/>
        <end position="559"/>
    </location>
</feature>
<sequence length="718" mass="76660">MSSVERPLVLHISALSPEEYDLYTAILADLSGPAQDNHAWDRPVDVMEARGWIRGRYGLDAALVDKILRYFPTTPGKTDTLSTGQFFACMRLVLHAQAGRDPAKALVFVQANVSKTLDSRATSPVRKHNQGIASKFLPAKAISPIPPPLPPPQHVPPNRARVASESHTAVPPSEGHPSTIVPKPANPFRQSLSALRTSPPSSSLPDDGETVHSGPLPVPPVHPMLRSVYGTPTIPAVPVDSRTAAWVMESSQAEVPPSGTKPTNPFGSRVATAPTQNAKQLTSLSPPLPPRKPPLLPPRGSDALVVVNLNNNQPSLPPRPPPKPALKSSPPAYPPLATSSLMKESLKAAKGGQIQKANESLLGKTLNLEVIKRSSSRDLPREPAPPSQLALNFGMRPNNAVLGSSPNDRGQVKRNNFPSPPESTSSLEILASARLPQAESTSGNYIHQHRRGTRALLTNNDSHASSSSTSSDPPGSRDRAFPPSVSDGDMYANRERSRPPLPIGHDPRTSTSTDVLPRPDFDSPLSLGTAAHVGRSKSFHVHTGSLHTPPPPPRRRPESIQVLGSTTGLSPHGAVPHSATSMAVGTTPPPLSRRASLQSHHSAPTSGQHGSRTSPPPVPPIGEAFQHLYTSVKQKAESFQAPIESARRTIEGRVIPGGYTKRGAEGKGLVAEEENNVETDVDDGRASRLTSDGSEMGMDSGEWKREKKSEMGDGWQRL</sequence>
<feature type="compositionally biased region" description="Polar residues" evidence="1">
    <location>
        <begin position="401"/>
        <end position="425"/>
    </location>
</feature>
<feature type="compositionally biased region" description="Basic and acidic residues" evidence="1">
    <location>
        <begin position="701"/>
        <end position="711"/>
    </location>
</feature>
<feature type="region of interest" description="Disordered" evidence="1">
    <location>
        <begin position="250"/>
        <end position="337"/>
    </location>
</feature>
<name>A0A9P6B999_9AGAM</name>
<feature type="region of interest" description="Disordered" evidence="1">
    <location>
        <begin position="564"/>
        <end position="623"/>
    </location>
</feature>